<dbReference type="Pfam" id="PF13456">
    <property type="entry name" value="RVT_3"/>
    <property type="match status" value="1"/>
</dbReference>
<protein>
    <recommendedName>
        <fullName evidence="4">Reverse transcriptase domain-containing protein</fullName>
    </recommendedName>
</protein>
<dbReference type="SUPFAM" id="SSF56219">
    <property type="entry name" value="DNase I-like"/>
    <property type="match status" value="1"/>
</dbReference>
<dbReference type="Gene3D" id="3.60.10.10">
    <property type="entry name" value="Endonuclease/exonuclease/phosphatase"/>
    <property type="match status" value="1"/>
</dbReference>
<evidence type="ECO:0000313" key="3">
    <source>
        <dbReference type="EMBL" id="SPD02413.1"/>
    </source>
</evidence>
<dbReference type="InterPro" id="IPR002156">
    <property type="entry name" value="RNaseH_domain"/>
</dbReference>
<dbReference type="AlphaFoldDB" id="A0A2N9GSE8"/>
<accession>A0A2N9GSE8</accession>
<dbReference type="InterPro" id="IPR005135">
    <property type="entry name" value="Endo/exonuclease/phosphatase"/>
</dbReference>
<dbReference type="SUPFAM" id="SSF53098">
    <property type="entry name" value="Ribonuclease H-like"/>
    <property type="match status" value="1"/>
</dbReference>
<dbReference type="EMBL" id="OIVN01002302">
    <property type="protein sequence ID" value="SPD02413.1"/>
    <property type="molecule type" value="Genomic_DNA"/>
</dbReference>
<reference evidence="3" key="1">
    <citation type="submission" date="2018-02" db="EMBL/GenBank/DDBJ databases">
        <authorList>
            <person name="Cohen D.B."/>
            <person name="Kent A.D."/>
        </authorList>
    </citation>
    <scope>NUCLEOTIDE SEQUENCE</scope>
</reference>
<feature type="domain" description="RNase H type-1" evidence="2">
    <location>
        <begin position="1013"/>
        <end position="1133"/>
    </location>
</feature>
<dbReference type="InterPro" id="IPR036691">
    <property type="entry name" value="Endo/exonu/phosph_ase_sf"/>
</dbReference>
<evidence type="ECO:0000259" key="2">
    <source>
        <dbReference type="Pfam" id="PF13456"/>
    </source>
</evidence>
<feature type="domain" description="Endonuclease/exonuclease/phosphatase" evidence="1">
    <location>
        <begin position="66"/>
        <end position="209"/>
    </location>
</feature>
<dbReference type="InterPro" id="IPR036397">
    <property type="entry name" value="RNaseH_sf"/>
</dbReference>
<dbReference type="GO" id="GO:0004523">
    <property type="term" value="F:RNA-DNA hybrid ribonuclease activity"/>
    <property type="evidence" value="ECO:0007669"/>
    <property type="project" value="InterPro"/>
</dbReference>
<proteinExistence type="predicted"/>
<dbReference type="GO" id="GO:0003676">
    <property type="term" value="F:nucleic acid binding"/>
    <property type="evidence" value="ECO:0007669"/>
    <property type="project" value="InterPro"/>
</dbReference>
<gene>
    <name evidence="3" type="ORF">FSB_LOCUS30295</name>
</gene>
<name>A0A2N9GSE8_FAGSY</name>
<dbReference type="CDD" id="cd06222">
    <property type="entry name" value="RNase_H_like"/>
    <property type="match status" value="1"/>
</dbReference>
<evidence type="ECO:0000259" key="1">
    <source>
        <dbReference type="Pfam" id="PF03372"/>
    </source>
</evidence>
<dbReference type="Gene3D" id="3.30.420.10">
    <property type="entry name" value="Ribonuclease H-like superfamily/Ribonuclease H"/>
    <property type="match status" value="1"/>
</dbReference>
<dbReference type="Pfam" id="PF03372">
    <property type="entry name" value="Exo_endo_phos"/>
    <property type="match status" value="1"/>
</dbReference>
<dbReference type="PANTHER" id="PTHR33116">
    <property type="entry name" value="REVERSE TRANSCRIPTASE ZINC-BINDING DOMAIN-CONTAINING PROTEIN-RELATED-RELATED"/>
    <property type="match status" value="1"/>
</dbReference>
<dbReference type="InterPro" id="IPR044730">
    <property type="entry name" value="RNase_H-like_dom_plant"/>
</dbReference>
<dbReference type="PANTHER" id="PTHR33116:SF86">
    <property type="entry name" value="REVERSE TRANSCRIPTASE DOMAIN-CONTAINING PROTEIN"/>
    <property type="match status" value="1"/>
</dbReference>
<sequence length="1163" mass="132334">MNPHRGPFMLPIQVMLPFHVFILQLVSPALMRAFLRSWASRNPLLQINENFGLELLGICNSSIVHTLRALIRGQNPMVVFLCETKANEVRIKKVANLIGFSNFCAIDPRGRAGGICMFWAKEMDVELLEFNPNTIAVTIRDCTCSWSIIGFYGPPHKAKRRKAWVNLHGLLESIDGPWMCFGDFNVLIDESEKEGVKRWGRNSICKRLDRGISNINWRLSFPKAVVYHLRAINSNHCPILVDTNPDDAPSSRPFRFEAVWTKDPRCFEVINTAWSNEFGGSACFNLFRKQFHTTKALKKWNRDTFGFCQTKIKELSIELERIQGAPTSEINYRFEASIQKELNWWLLNFEFVLRQKSRETWLKEGDRNSRFFHLLTIIRRRRNAIDAIKSDNGEWITNKADIKEFIVFKFQELFTKETTCFQPELDELIAPSISTQENDLLCLIPSAEEIKDTLFGMQNLKAPGPDGLPILFYKHYWSIVGNMVIKAIQNFFRWIAENQLVVHELLHSFKRRKVKGGFVAMKVDLQKAYDRCVSTVSFSILINGGKSKCFQPSRGLRQRDPLSPYLFILCQEVLSRLIDKEFAAGVISGVSMNRNGPTFTNVMYAVDIMLFAKASNREVQALDACLQKYCQWSGQLVNREKSGLIFSKLVTRKRKGAIKMELNMKFVHQNAIYLGAPLFTSRNRSKDFKFLQERLESKLKGWRCKAFSWAGKNALIKSVAQALPNYTFLSFDVPGSVCNKSSKKFNDALLAKLTWMVLSKRDSCCMKALRSKYKVRDDWMHATPIKNASQTWKAIKRLKRVIAKGACFLVGDGAVIDIWKDPWVPWLPNFVPQPKEESTMVSFVVSCLIDQNTRTWNSNILEQLFTKESIAAIKRIIISFTPQPDRLVWIPDSEGIFSVKSAFKTCQALIVMANTEFCSKSCRGDPMCPLYLVEEESIPHLFSNALPLELCGLVKTMRNSAVHKDPHLNIYNTVKGFELRISDHSSSITLSNNHPIAPCVKWFPPPEQVVKLNTDVAVRTSFSTIAVVACDANGFIHSAWTKHIEVIDPEVAEASAILWAIQLAKLEDFQNVIVESDSKIPVDCMNGIQAEANWKIAAIVSDVNFLSLDFVSCCFSWVKREANMVAHALAKFAVSFNSGFSCNVTSLPSPVREAWQGDMLFVS</sequence>
<evidence type="ECO:0008006" key="4">
    <source>
        <dbReference type="Google" id="ProtNLM"/>
    </source>
</evidence>
<organism evidence="3">
    <name type="scientific">Fagus sylvatica</name>
    <name type="common">Beechnut</name>
    <dbReference type="NCBI Taxonomy" id="28930"/>
    <lineage>
        <taxon>Eukaryota</taxon>
        <taxon>Viridiplantae</taxon>
        <taxon>Streptophyta</taxon>
        <taxon>Embryophyta</taxon>
        <taxon>Tracheophyta</taxon>
        <taxon>Spermatophyta</taxon>
        <taxon>Magnoliopsida</taxon>
        <taxon>eudicotyledons</taxon>
        <taxon>Gunneridae</taxon>
        <taxon>Pentapetalae</taxon>
        <taxon>rosids</taxon>
        <taxon>fabids</taxon>
        <taxon>Fagales</taxon>
        <taxon>Fagaceae</taxon>
        <taxon>Fagus</taxon>
    </lineage>
</organism>
<dbReference type="InterPro" id="IPR012337">
    <property type="entry name" value="RNaseH-like_sf"/>
</dbReference>